<feature type="compositionally biased region" description="Polar residues" evidence="1">
    <location>
        <begin position="939"/>
        <end position="956"/>
    </location>
</feature>
<dbReference type="AlphaFoldDB" id="A0A4Y9YE20"/>
<dbReference type="SUPFAM" id="SSF54695">
    <property type="entry name" value="POZ domain"/>
    <property type="match status" value="1"/>
</dbReference>
<dbReference type="STRING" id="34475.A0A4Y9YE20"/>
<feature type="compositionally biased region" description="Polar residues" evidence="1">
    <location>
        <begin position="698"/>
        <end position="715"/>
    </location>
</feature>
<feature type="compositionally biased region" description="Low complexity" evidence="1">
    <location>
        <begin position="923"/>
        <end position="937"/>
    </location>
</feature>
<dbReference type="InterPro" id="IPR011333">
    <property type="entry name" value="SKP1/BTB/POZ_sf"/>
</dbReference>
<dbReference type="InterPro" id="IPR000210">
    <property type="entry name" value="BTB/POZ_dom"/>
</dbReference>
<comment type="caution">
    <text evidence="3">The sequence shown here is derived from an EMBL/GenBank/DDBJ whole genome shotgun (WGS) entry which is preliminary data.</text>
</comment>
<feature type="compositionally biased region" description="Polar residues" evidence="1">
    <location>
        <begin position="671"/>
        <end position="680"/>
    </location>
</feature>
<feature type="compositionally biased region" description="Polar residues" evidence="1">
    <location>
        <begin position="759"/>
        <end position="773"/>
    </location>
</feature>
<evidence type="ECO:0000256" key="1">
    <source>
        <dbReference type="SAM" id="MobiDB-lite"/>
    </source>
</evidence>
<evidence type="ECO:0000313" key="3">
    <source>
        <dbReference type="EMBL" id="TFY60260.1"/>
    </source>
</evidence>
<dbReference type="Gene3D" id="3.30.710.10">
    <property type="entry name" value="Potassium Channel Kv1.1, Chain A"/>
    <property type="match status" value="1"/>
</dbReference>
<feature type="domain" description="BTB" evidence="2">
    <location>
        <begin position="27"/>
        <end position="101"/>
    </location>
</feature>
<organism evidence="3 4">
    <name type="scientific">Rhodofomes roseus</name>
    <dbReference type="NCBI Taxonomy" id="34475"/>
    <lineage>
        <taxon>Eukaryota</taxon>
        <taxon>Fungi</taxon>
        <taxon>Dikarya</taxon>
        <taxon>Basidiomycota</taxon>
        <taxon>Agaricomycotina</taxon>
        <taxon>Agaricomycetes</taxon>
        <taxon>Polyporales</taxon>
        <taxon>Rhodofomes</taxon>
    </lineage>
</organism>
<feature type="compositionally biased region" description="Basic and acidic residues" evidence="1">
    <location>
        <begin position="1141"/>
        <end position="1153"/>
    </location>
</feature>
<proteinExistence type="predicted"/>
<feature type="compositionally biased region" description="Basic and acidic residues" evidence="1">
    <location>
        <begin position="808"/>
        <end position="821"/>
    </location>
</feature>
<evidence type="ECO:0000313" key="4">
    <source>
        <dbReference type="Proteomes" id="UP000298390"/>
    </source>
</evidence>
<feature type="region of interest" description="Disordered" evidence="1">
    <location>
        <begin position="320"/>
        <end position="1162"/>
    </location>
</feature>
<dbReference type="Proteomes" id="UP000298390">
    <property type="component" value="Unassembled WGS sequence"/>
</dbReference>
<feature type="compositionally biased region" description="Low complexity" evidence="1">
    <location>
        <begin position="741"/>
        <end position="758"/>
    </location>
</feature>
<feature type="compositionally biased region" description="Low complexity" evidence="1">
    <location>
        <begin position="656"/>
        <end position="669"/>
    </location>
</feature>
<sequence length="1162" mass="120941">MAHNYNISVDTSLEKVKRHPKYYLSGGDIHFLVENYLFRVHRYFFERESAYFREKFAVAAPPGQQPKGSSDGNAFPLEDVLANDFARFLWVFYNPKYSIYDATVDDWSAILKLAFDWRFSEVKKLCVRELEKFEIAALQKIELYQAYELDKKLLIPSYIAMCMRPEPLSIKEGRQLGLETALLLATARESARGRPSSSPGQICSSPVTVESDDMVTIIKDVFGIIAGPPSPSLTPLENTGKVSPFTPLVMNGTNSTTTTPKKPTLVAPSQAAATTAINASFDLSPTPTLAARDAVKSPGQFASNSSPTILSGRLNSVFAPMQGTVRPPPLEPPPRVPSPVAQTPIESPVVETPAPQTPVLETPPAPKADSEGLTKLTRKERERLKKKRQQEEKKKEAALPQSPGAGAKAGEETTGADSTSTPDVTSSQSQSDAPILVDIGTSPTTAQPQQPRDAHEMKDDTSTTTDKPKEDESSVLDAGNDRSSDPSPHEAGSAGSQDLQADGERKAEGGAGESTTDAAPESETPKVADADTSAATADSATESTPAAEDTSTEASVNAQAGAEALASATTGESAAPLAESSTNGAASAQSNADASTKADASVTTPAGGSDPASGGGDKTEAFVKDDKTASQGNNVSDADVKDKTEPADAPAPPASTPEAPTESTSQPTSGDAVTTETTSEVPAFGETKPTPGTEDPAPSSSTDQPASSTIGTESEQPADVAPTPTRTSTPKPKNRKKKGAAAKAEQIASTTSGSPSTSEPARTSTPKPNNSAKSEIPATTPDAEEKPVTPTKEIPAMPATEQKPPTSDVEKPTTHAAEERPSTPTAEAKPSTPTAEAKPSTPTAEAKPSTPAAEEKSSIPTPEQPADPVAEPARSQTPKPEPSKKEPPAAQTAGLDQSADAAPQVPRTPASASKLNPWKNSETSATTADDQQTAASSVAGETSAQPSAESARSQTPKPAVWGKGPPTAPTNPWNKNAPAAAAPSQQPTTPAAPPPNPWNKSTSSAPPANAWNNKTPPVPTPNQRATPAAGSTQPAGPASASASGRSTTPKPTIDTNVPTPWNKGKYTQMIAKATAKKSPSFWNVLIGGGESEDEIQKPEPNAKSNGSPIPGAWQDSRGPTPNPDEQPKPAQPAELAALAQKAKDMSMSDKIEWDFGDENPVG</sequence>
<feature type="compositionally biased region" description="Polar residues" evidence="1">
    <location>
        <begin position="910"/>
        <end position="922"/>
    </location>
</feature>
<feature type="compositionally biased region" description="Polar residues" evidence="1">
    <location>
        <begin position="579"/>
        <end position="594"/>
    </location>
</feature>
<feature type="compositionally biased region" description="Low complexity" evidence="1">
    <location>
        <begin position="1131"/>
        <end position="1140"/>
    </location>
</feature>
<protein>
    <recommendedName>
        <fullName evidence="2">BTB domain-containing protein</fullName>
    </recommendedName>
</protein>
<feature type="compositionally biased region" description="Low complexity" evidence="1">
    <location>
        <begin position="721"/>
        <end position="731"/>
    </location>
</feature>
<dbReference type="PROSITE" id="PS50097">
    <property type="entry name" value="BTB"/>
    <property type="match status" value="1"/>
</dbReference>
<name>A0A4Y9YE20_9APHY</name>
<feature type="compositionally biased region" description="Basic and acidic residues" evidence="1">
    <location>
        <begin position="479"/>
        <end position="488"/>
    </location>
</feature>
<gene>
    <name evidence="3" type="ORF">EVJ58_g5256</name>
</gene>
<reference evidence="3 4" key="1">
    <citation type="submission" date="2019-01" db="EMBL/GenBank/DDBJ databases">
        <title>Genome sequencing of the rare red list fungi Fomitopsis rosea.</title>
        <authorList>
            <person name="Buettner E."/>
            <person name="Kellner H."/>
        </authorList>
    </citation>
    <scope>NUCLEOTIDE SEQUENCE [LARGE SCALE GENOMIC DNA]</scope>
    <source>
        <strain evidence="3 4">DSM 105464</strain>
    </source>
</reference>
<feature type="compositionally biased region" description="Low complexity" evidence="1">
    <location>
        <begin position="1025"/>
        <end position="1049"/>
    </location>
</feature>
<feature type="compositionally biased region" description="Pro residues" evidence="1">
    <location>
        <begin position="326"/>
        <end position="337"/>
    </location>
</feature>
<feature type="compositionally biased region" description="Basic and acidic residues" evidence="1">
    <location>
        <begin position="452"/>
        <end position="472"/>
    </location>
</feature>
<feature type="compositionally biased region" description="Low complexity" evidence="1">
    <location>
        <begin position="404"/>
        <end position="416"/>
    </location>
</feature>
<feature type="compositionally biased region" description="Basic and acidic residues" evidence="1">
    <location>
        <begin position="617"/>
        <end position="628"/>
    </location>
</feature>
<accession>A0A4Y9YE20</accession>
<feature type="compositionally biased region" description="Low complexity" evidence="1">
    <location>
        <begin position="970"/>
        <end position="989"/>
    </location>
</feature>
<feature type="compositionally biased region" description="Low complexity" evidence="1">
    <location>
        <begin position="530"/>
        <end position="547"/>
    </location>
</feature>
<feature type="compositionally biased region" description="Polar residues" evidence="1">
    <location>
        <begin position="1002"/>
        <end position="1015"/>
    </location>
</feature>
<feature type="compositionally biased region" description="Polar residues" evidence="1">
    <location>
        <begin position="441"/>
        <end position="450"/>
    </location>
</feature>
<evidence type="ECO:0000259" key="2">
    <source>
        <dbReference type="PROSITE" id="PS50097"/>
    </source>
</evidence>
<dbReference type="Pfam" id="PF00651">
    <property type="entry name" value="BTB"/>
    <property type="match status" value="1"/>
</dbReference>
<feature type="compositionally biased region" description="Basic and acidic residues" evidence="1">
    <location>
        <begin position="368"/>
        <end position="397"/>
    </location>
</feature>
<dbReference type="EMBL" id="SEKV01000263">
    <property type="protein sequence ID" value="TFY60260.1"/>
    <property type="molecule type" value="Genomic_DNA"/>
</dbReference>
<feature type="compositionally biased region" description="Polar residues" evidence="1">
    <location>
        <begin position="417"/>
        <end position="432"/>
    </location>
</feature>